<keyword evidence="6" id="KW-1185">Reference proteome</keyword>
<dbReference type="PROSITE" id="PS50043">
    <property type="entry name" value="HTH_LUXR_2"/>
    <property type="match status" value="1"/>
</dbReference>
<evidence type="ECO:0000313" key="5">
    <source>
        <dbReference type="EMBL" id="NYE71246.1"/>
    </source>
</evidence>
<accession>A0A7Y9I6M1</accession>
<dbReference type="InterPro" id="IPR011990">
    <property type="entry name" value="TPR-like_helical_dom_sf"/>
</dbReference>
<evidence type="ECO:0000256" key="1">
    <source>
        <dbReference type="ARBA" id="ARBA00022741"/>
    </source>
</evidence>
<dbReference type="SMART" id="SM00421">
    <property type="entry name" value="HTH_LUXR"/>
    <property type="match status" value="1"/>
</dbReference>
<name>A0A7Y9I6M1_9ACTN</name>
<gene>
    <name evidence="5" type="ORF">BKA15_002575</name>
</gene>
<reference evidence="5 6" key="1">
    <citation type="submission" date="2020-07" db="EMBL/GenBank/DDBJ databases">
        <title>Sequencing the genomes of 1000 actinobacteria strains.</title>
        <authorList>
            <person name="Klenk H.-P."/>
        </authorList>
    </citation>
    <scope>NUCLEOTIDE SEQUENCE [LARGE SCALE GENOMIC DNA]</scope>
    <source>
        <strain evidence="5 6">DSM 22083</strain>
    </source>
</reference>
<keyword evidence="5" id="KW-0238">DNA-binding</keyword>
<dbReference type="GO" id="GO:0005737">
    <property type="term" value="C:cytoplasm"/>
    <property type="evidence" value="ECO:0007669"/>
    <property type="project" value="TreeGrafter"/>
</dbReference>
<feature type="compositionally biased region" description="Polar residues" evidence="3">
    <location>
        <begin position="1"/>
        <end position="11"/>
    </location>
</feature>
<organism evidence="5 6">
    <name type="scientific">Microlunatus parietis</name>
    <dbReference type="NCBI Taxonomy" id="682979"/>
    <lineage>
        <taxon>Bacteria</taxon>
        <taxon>Bacillati</taxon>
        <taxon>Actinomycetota</taxon>
        <taxon>Actinomycetes</taxon>
        <taxon>Propionibacteriales</taxon>
        <taxon>Propionibacteriaceae</taxon>
        <taxon>Microlunatus</taxon>
    </lineage>
</organism>
<feature type="domain" description="HTH luxR-type" evidence="4">
    <location>
        <begin position="903"/>
        <end position="968"/>
    </location>
</feature>
<keyword evidence="2" id="KW-0067">ATP-binding</keyword>
<dbReference type="PANTHER" id="PTHR16305:SF35">
    <property type="entry name" value="TRANSCRIPTIONAL ACTIVATOR DOMAIN"/>
    <property type="match status" value="1"/>
</dbReference>
<evidence type="ECO:0000256" key="2">
    <source>
        <dbReference type="ARBA" id="ARBA00022840"/>
    </source>
</evidence>
<dbReference type="Pfam" id="PF13191">
    <property type="entry name" value="AAA_16"/>
    <property type="match status" value="1"/>
</dbReference>
<dbReference type="SUPFAM" id="SSF52540">
    <property type="entry name" value="P-loop containing nucleoside triphosphate hydrolases"/>
    <property type="match status" value="1"/>
</dbReference>
<dbReference type="GO" id="GO:0003677">
    <property type="term" value="F:DNA binding"/>
    <property type="evidence" value="ECO:0007669"/>
    <property type="project" value="UniProtKB-KW"/>
</dbReference>
<dbReference type="GO" id="GO:0006355">
    <property type="term" value="P:regulation of DNA-templated transcription"/>
    <property type="evidence" value="ECO:0007669"/>
    <property type="project" value="InterPro"/>
</dbReference>
<evidence type="ECO:0000259" key="4">
    <source>
        <dbReference type="PROSITE" id="PS50043"/>
    </source>
</evidence>
<dbReference type="InterPro" id="IPR016032">
    <property type="entry name" value="Sig_transdc_resp-reg_C-effctor"/>
</dbReference>
<dbReference type="PANTHER" id="PTHR16305">
    <property type="entry name" value="TESTICULAR SOLUBLE ADENYLYL CYCLASE"/>
    <property type="match status" value="1"/>
</dbReference>
<dbReference type="CDD" id="cd06170">
    <property type="entry name" value="LuxR_C_like"/>
    <property type="match status" value="1"/>
</dbReference>
<dbReference type="InterPro" id="IPR041664">
    <property type="entry name" value="AAA_16"/>
</dbReference>
<dbReference type="InterPro" id="IPR036388">
    <property type="entry name" value="WH-like_DNA-bd_sf"/>
</dbReference>
<dbReference type="Gene3D" id="1.25.40.10">
    <property type="entry name" value="Tetratricopeptide repeat domain"/>
    <property type="match status" value="1"/>
</dbReference>
<evidence type="ECO:0000256" key="3">
    <source>
        <dbReference type="SAM" id="MobiDB-lite"/>
    </source>
</evidence>
<dbReference type="Proteomes" id="UP000569914">
    <property type="component" value="Unassembled WGS sequence"/>
</dbReference>
<dbReference type="Gene3D" id="1.10.10.10">
    <property type="entry name" value="Winged helix-like DNA-binding domain superfamily/Winged helix DNA-binding domain"/>
    <property type="match status" value="1"/>
</dbReference>
<sequence>MTVTSPASPSFSERGRPDARPLVGRERELARLLELLGLSTGRPGGLVVLSGDAGIGKSRIVAAAIGAAGERGWRVALGQCMDLGRSPLPYLPFVELFGRLTGTEEGRQLLERHPGVRPLIARSVDGTAPEPDRGVLFESVHAILTDLAGARPLLLVIEDVHWADWSSLELISFLLTRPFPAPVSMIVTYRSDDLHRRHPLRPVATGWIQLHTVERLELGPLPDDAVRTLATNLRSGMSDVELARVIDRAEGNAFFTEELVAAGTVPGGVPDDLADLLILRLDQLEPAARQVVRSAAVAGRRVSHEVLQAVTELDPAELDLALRNAVERFVLVSDRSDTYAFRHALLAEAVYQDLLPGERVRLHARYVAALRDHPRATAADLARHARAAHDHATAITAGLRAAEESQTMGGPDEAVHHYLVVLELLADPQVEPAIADPVDITVRAATAAVSAGMPERGVALAQDQLSQLPPDADPLIRARLLQSLATAAMLTDLNINVLALTTEAMTLVPAEPDSELRCRVLRSHAQVLADRYRHDESTRWAEESLAMAERLGLPEIATDVSALLAKLQDRLGNTEASRAALRTIVADARARGDATELRALYHLAGIHYELGEVAEALELYLAGAERAAETGRRYAPYGIDARIIAGVAAYTLGRWDQVLEIVDTTGERPPMVADAALAAIEMYVAAGRGEQAGLALLGRAGRATGTDAVVSLHAGGAAMELYGQTGDLDRAWHQYRTLTDEIDAAWTDVQAKIRLSALILGIAADHVGTTPAERQRWTDRADWLLGQVETIVLDAEARRPLGVESRAWVQRFRAERLRLDQRLGLPVDSAALVQAWRAAVAGFEDFPSVPELARSRIRLAAALRLAGAVEEAGQLAAAARAVAEQLDARPMLAELSALAPPDRSGGPGVLTPREQEVLALVAEGLSNREVGLRLTISTKTASVHVSNILTKLGAGTRTEAAALARRRGLLG</sequence>
<dbReference type="SUPFAM" id="SSF46894">
    <property type="entry name" value="C-terminal effector domain of the bipartite response regulators"/>
    <property type="match status" value="1"/>
</dbReference>
<dbReference type="GO" id="GO:0004016">
    <property type="term" value="F:adenylate cyclase activity"/>
    <property type="evidence" value="ECO:0007669"/>
    <property type="project" value="TreeGrafter"/>
</dbReference>
<dbReference type="GO" id="GO:0005524">
    <property type="term" value="F:ATP binding"/>
    <property type="evidence" value="ECO:0007669"/>
    <property type="project" value="UniProtKB-KW"/>
</dbReference>
<dbReference type="PRINTS" id="PR00038">
    <property type="entry name" value="HTHLUXR"/>
</dbReference>
<dbReference type="InterPro" id="IPR027417">
    <property type="entry name" value="P-loop_NTPase"/>
</dbReference>
<keyword evidence="1" id="KW-0547">Nucleotide-binding</keyword>
<dbReference type="EMBL" id="JACCBU010000001">
    <property type="protein sequence ID" value="NYE71246.1"/>
    <property type="molecule type" value="Genomic_DNA"/>
</dbReference>
<comment type="caution">
    <text evidence="5">The sequence shown here is derived from an EMBL/GenBank/DDBJ whole genome shotgun (WGS) entry which is preliminary data.</text>
</comment>
<dbReference type="SUPFAM" id="SSF48452">
    <property type="entry name" value="TPR-like"/>
    <property type="match status" value="1"/>
</dbReference>
<evidence type="ECO:0000313" key="6">
    <source>
        <dbReference type="Proteomes" id="UP000569914"/>
    </source>
</evidence>
<feature type="region of interest" description="Disordered" evidence="3">
    <location>
        <begin position="1"/>
        <end position="20"/>
    </location>
</feature>
<dbReference type="AlphaFoldDB" id="A0A7Y9I6M1"/>
<proteinExistence type="predicted"/>
<dbReference type="RefSeq" id="WP_179751261.1">
    <property type="nucleotide sequence ID" value="NZ_JACCBU010000001.1"/>
</dbReference>
<protein>
    <submittedName>
        <fullName evidence="5">DNA-binding NarL/FixJ family response regulator</fullName>
    </submittedName>
</protein>
<dbReference type="Pfam" id="PF00196">
    <property type="entry name" value="GerE"/>
    <property type="match status" value="1"/>
</dbReference>
<dbReference type="InterPro" id="IPR000792">
    <property type="entry name" value="Tscrpt_reg_LuxR_C"/>
</dbReference>